<keyword evidence="3" id="KW-1185">Reference proteome</keyword>
<evidence type="ECO:0000259" key="1">
    <source>
        <dbReference type="Pfam" id="PF01551"/>
    </source>
</evidence>
<organism evidence="2 3">
    <name type="scientific">Thiohalorhabdus methylotrophus</name>
    <dbReference type="NCBI Taxonomy" id="3242694"/>
    <lineage>
        <taxon>Bacteria</taxon>
        <taxon>Pseudomonadati</taxon>
        <taxon>Pseudomonadota</taxon>
        <taxon>Gammaproteobacteria</taxon>
        <taxon>Thiohalorhabdales</taxon>
        <taxon>Thiohalorhabdaceae</taxon>
        <taxon>Thiohalorhabdus</taxon>
    </lineage>
</organism>
<dbReference type="Gene3D" id="2.70.70.10">
    <property type="entry name" value="Glucose Permease (Domain IIA)"/>
    <property type="match status" value="1"/>
</dbReference>
<dbReference type="Proteomes" id="UP001575181">
    <property type="component" value="Unassembled WGS sequence"/>
</dbReference>
<proteinExistence type="predicted"/>
<dbReference type="InterPro" id="IPR016047">
    <property type="entry name" value="M23ase_b-sheet_dom"/>
</dbReference>
<dbReference type="CDD" id="cd12797">
    <property type="entry name" value="M23_peptidase"/>
    <property type="match status" value="1"/>
</dbReference>
<dbReference type="RefSeq" id="WP_373656890.1">
    <property type="nucleotide sequence ID" value="NZ_JBGUAW010000010.1"/>
</dbReference>
<dbReference type="PANTHER" id="PTHR21666:SF285">
    <property type="entry name" value="M23 FAMILY METALLOPEPTIDASE"/>
    <property type="match status" value="1"/>
</dbReference>
<evidence type="ECO:0000313" key="3">
    <source>
        <dbReference type="Proteomes" id="UP001575181"/>
    </source>
</evidence>
<keyword evidence="2" id="KW-0378">Hydrolase</keyword>
<sequence length="294" mass="31933">MSFMEPVSARTHTEADVLFPFTTRLLPPLVLLLLPTAAFCGSPALQLKGTFQPGGMVLGKTSPGTTVIFRGQPLRVSENGAFLLGFGRDDQGEAELTLVSDSGEKRTEVLRIPPRDYPTQRIEGLPERLVTPLPRDLADILLDRIMVREARSHESALSGFRSAFQWPVDGRISSVYGSQRILNGEPRQPHLGVDIAAPAGTTVRAPAPGRVRLIAEDLFFSGKTLVVDHGHGLSSSYLHLREVMVEEGTLLRQGQPMAKVGSTGRVTGAHLDWRLTLFGCSLDPVLVAEGNPDR</sequence>
<dbReference type="GO" id="GO:0016787">
    <property type="term" value="F:hydrolase activity"/>
    <property type="evidence" value="ECO:0007669"/>
    <property type="project" value="UniProtKB-KW"/>
</dbReference>
<reference evidence="2 3" key="1">
    <citation type="submission" date="2024-08" db="EMBL/GenBank/DDBJ databases">
        <title>Whole-genome sequencing of halo(alkali)philic microorganisms from hypersaline lakes.</title>
        <authorList>
            <person name="Sorokin D.Y."/>
            <person name="Merkel A.Y."/>
            <person name="Messina E."/>
            <person name="Yakimov M."/>
        </authorList>
    </citation>
    <scope>NUCLEOTIDE SEQUENCE [LARGE SCALE GENOMIC DNA]</scope>
    <source>
        <strain evidence="2 3">Cl-TMA</strain>
    </source>
</reference>
<dbReference type="EC" id="3.4.24.-" evidence="2"/>
<dbReference type="EMBL" id="JBGUAW010000010">
    <property type="protein sequence ID" value="MFA9462106.1"/>
    <property type="molecule type" value="Genomic_DNA"/>
</dbReference>
<dbReference type="Pfam" id="PF01551">
    <property type="entry name" value="Peptidase_M23"/>
    <property type="match status" value="1"/>
</dbReference>
<dbReference type="InterPro" id="IPR050570">
    <property type="entry name" value="Cell_wall_metabolism_enzyme"/>
</dbReference>
<gene>
    <name evidence="2" type="ORF">ACERLL_14905</name>
</gene>
<name>A0ABV4TXQ2_9GAMM</name>
<dbReference type="SUPFAM" id="SSF51261">
    <property type="entry name" value="Duplicated hybrid motif"/>
    <property type="match status" value="1"/>
</dbReference>
<dbReference type="InterPro" id="IPR011055">
    <property type="entry name" value="Dup_hybrid_motif"/>
</dbReference>
<accession>A0ABV4TXQ2</accession>
<dbReference type="PANTHER" id="PTHR21666">
    <property type="entry name" value="PEPTIDASE-RELATED"/>
    <property type="match status" value="1"/>
</dbReference>
<comment type="caution">
    <text evidence="2">The sequence shown here is derived from an EMBL/GenBank/DDBJ whole genome shotgun (WGS) entry which is preliminary data.</text>
</comment>
<feature type="domain" description="M23ase beta-sheet core" evidence="1">
    <location>
        <begin position="189"/>
        <end position="284"/>
    </location>
</feature>
<evidence type="ECO:0000313" key="2">
    <source>
        <dbReference type="EMBL" id="MFA9462106.1"/>
    </source>
</evidence>
<protein>
    <submittedName>
        <fullName evidence="2">M23 family metallopeptidase</fullName>
        <ecNumber evidence="2">3.4.24.-</ecNumber>
    </submittedName>
</protein>